<protein>
    <submittedName>
        <fullName evidence="5">CLUMA_CG012462, isoform A</fullName>
    </submittedName>
</protein>
<evidence type="ECO:0000313" key="6">
    <source>
        <dbReference type="Proteomes" id="UP000183832"/>
    </source>
</evidence>
<dbReference type="Pfam" id="PF00339">
    <property type="entry name" value="Arrestin_N"/>
    <property type="match status" value="1"/>
</dbReference>
<dbReference type="GO" id="GO:0005737">
    <property type="term" value="C:cytoplasm"/>
    <property type="evidence" value="ECO:0007669"/>
    <property type="project" value="TreeGrafter"/>
</dbReference>
<evidence type="ECO:0000313" key="5">
    <source>
        <dbReference type="EMBL" id="CRK98592.1"/>
    </source>
</evidence>
<dbReference type="InterPro" id="IPR014752">
    <property type="entry name" value="Arrestin-like_C"/>
</dbReference>
<reference evidence="5 6" key="1">
    <citation type="submission" date="2015-04" db="EMBL/GenBank/DDBJ databases">
        <authorList>
            <person name="Syromyatnikov M.Y."/>
            <person name="Popov V.N."/>
        </authorList>
    </citation>
    <scope>NUCLEOTIDE SEQUENCE [LARGE SCALE GENOMIC DNA]</scope>
</reference>
<dbReference type="EMBL" id="CVRI01000048">
    <property type="protein sequence ID" value="CRK98592.1"/>
    <property type="molecule type" value="Genomic_DNA"/>
</dbReference>
<dbReference type="SUPFAM" id="SSF81296">
    <property type="entry name" value="E set domains"/>
    <property type="match status" value="2"/>
</dbReference>
<comment type="similarity">
    <text evidence="1">Belongs to the arrestin family.</text>
</comment>
<dbReference type="InterPro" id="IPR050357">
    <property type="entry name" value="Arrestin_domain-protein"/>
</dbReference>
<dbReference type="Pfam" id="PF02752">
    <property type="entry name" value="Arrestin_C"/>
    <property type="match status" value="1"/>
</dbReference>
<dbReference type="Proteomes" id="UP000183832">
    <property type="component" value="Unassembled WGS sequence"/>
</dbReference>
<keyword evidence="6" id="KW-1185">Reference proteome</keyword>
<keyword evidence="2" id="KW-0716">Sensory transduction</keyword>
<dbReference type="PANTHER" id="PTHR11188">
    <property type="entry name" value="ARRESTIN DOMAIN CONTAINING PROTEIN"/>
    <property type="match status" value="1"/>
</dbReference>
<feature type="region of interest" description="Disordered" evidence="3">
    <location>
        <begin position="328"/>
        <end position="355"/>
    </location>
</feature>
<organism evidence="5 6">
    <name type="scientific">Clunio marinus</name>
    <dbReference type="NCBI Taxonomy" id="568069"/>
    <lineage>
        <taxon>Eukaryota</taxon>
        <taxon>Metazoa</taxon>
        <taxon>Ecdysozoa</taxon>
        <taxon>Arthropoda</taxon>
        <taxon>Hexapoda</taxon>
        <taxon>Insecta</taxon>
        <taxon>Pterygota</taxon>
        <taxon>Neoptera</taxon>
        <taxon>Endopterygota</taxon>
        <taxon>Diptera</taxon>
        <taxon>Nematocera</taxon>
        <taxon>Chironomoidea</taxon>
        <taxon>Chironomidae</taxon>
        <taxon>Clunio</taxon>
    </lineage>
</organism>
<name>A0A1J1IEF0_9DIPT</name>
<proteinExistence type="inferred from homology"/>
<dbReference type="GO" id="GO:0015031">
    <property type="term" value="P:protein transport"/>
    <property type="evidence" value="ECO:0007669"/>
    <property type="project" value="TreeGrafter"/>
</dbReference>
<dbReference type="InterPro" id="IPR014756">
    <property type="entry name" value="Ig_E-set"/>
</dbReference>
<evidence type="ECO:0000256" key="1">
    <source>
        <dbReference type="ARBA" id="ARBA00005298"/>
    </source>
</evidence>
<evidence type="ECO:0000256" key="2">
    <source>
        <dbReference type="ARBA" id="ARBA00022606"/>
    </source>
</evidence>
<sequence length="355" mass="40587">MDCDVKFLNNAEEFYEPGQNVKIRVTLNVAKPEKINKIICMFHGYAKCKWYEERGVSPNVYIDVLRGRESYVDETFCLLSDSDGKQVELTTGEHNFDASYDLPSNIPTSFWCRNGQIKYKVRIVVDRSWKMNSNYDFPFTVIQPLNLNSEGLSLRHPIKEEKAKNFMLDFTSEKLYMSASIPFSGYVPGQSINVFLEVNNQSKTHVKEVKISLKKIVLMNSRKPKRNTKELVFSEGKVLTDSIPAQTSRSFERRIIVPSLPPNITNCETIKVLYQLRIKAMTSGFNRCPKIKIPITIGTVPFSNILASPSYMKLPPPTYEEALLEESLVDSSDGENTDQPNYPVFTFDNDQRPTT</sequence>
<dbReference type="InterPro" id="IPR011022">
    <property type="entry name" value="Arrestin_C-like"/>
</dbReference>
<dbReference type="Gene3D" id="2.60.40.640">
    <property type="match status" value="2"/>
</dbReference>
<dbReference type="OrthoDB" id="7785529at2759"/>
<dbReference type="InterPro" id="IPR011021">
    <property type="entry name" value="Arrestin-like_N"/>
</dbReference>
<gene>
    <name evidence="5" type="ORF">CLUMA_CG012462</name>
</gene>
<evidence type="ECO:0000256" key="3">
    <source>
        <dbReference type="SAM" id="MobiDB-lite"/>
    </source>
</evidence>
<dbReference type="AlphaFoldDB" id="A0A1J1IEF0"/>
<dbReference type="SMART" id="SM01017">
    <property type="entry name" value="Arrestin_C"/>
    <property type="match status" value="1"/>
</dbReference>
<evidence type="ECO:0000259" key="4">
    <source>
        <dbReference type="SMART" id="SM01017"/>
    </source>
</evidence>
<dbReference type="STRING" id="568069.A0A1J1IEF0"/>
<accession>A0A1J1IEF0</accession>
<dbReference type="PANTHER" id="PTHR11188:SF167">
    <property type="entry name" value="ARRESTIN C-TERMINAL-LIKE DOMAIN-CONTAINING PROTEIN-RELATED"/>
    <property type="match status" value="1"/>
</dbReference>
<feature type="domain" description="Arrestin C-terminal-like" evidence="4">
    <location>
        <begin position="171"/>
        <end position="302"/>
    </location>
</feature>